<keyword evidence="1" id="KW-0732">Signal</keyword>
<evidence type="ECO:0000313" key="2">
    <source>
        <dbReference type="EMBL" id="TXS91169.1"/>
    </source>
</evidence>
<feature type="signal peptide" evidence="1">
    <location>
        <begin position="1"/>
        <end position="19"/>
    </location>
</feature>
<evidence type="ECO:0000313" key="3">
    <source>
        <dbReference type="Proteomes" id="UP000321933"/>
    </source>
</evidence>
<dbReference type="AlphaFoldDB" id="A0A5C8ZTP3"/>
<comment type="caution">
    <text evidence="2">The sequence shown here is derived from an EMBL/GenBank/DDBJ whole genome shotgun (WGS) entry which is preliminary data.</text>
</comment>
<dbReference type="RefSeq" id="WP_148064822.1">
    <property type="nucleotide sequence ID" value="NZ_VRYZ01000005.1"/>
</dbReference>
<dbReference type="InterPro" id="IPR025737">
    <property type="entry name" value="FApF"/>
</dbReference>
<dbReference type="Proteomes" id="UP000321933">
    <property type="component" value="Unassembled WGS sequence"/>
</dbReference>
<evidence type="ECO:0000256" key="1">
    <source>
        <dbReference type="SAM" id="SignalP"/>
    </source>
</evidence>
<proteinExistence type="predicted"/>
<keyword evidence="3" id="KW-1185">Reference proteome</keyword>
<sequence length="296" mass="32396">MRFAACCAAYLLAGPGSLAQDLEPRSYTNLPVKQTFLALGYARSEGDLSPTPSSPLQNAEMTIEAGVLALARSFELAGDSAKFDIAASRVCYEGSAIFEGEFATADRCEYGDPSVKLTWNFYGAPALELQDFGQWQPGLVVGASLQATVPLGTYTARHLINAGTNRWMLRPGLGMSYRVGRWYIDLQGSVRVFEDNDDNFRGTLLEQDPIYSLQSHLIYMLGRGAWISANLNYFDGGETYINGNARDDQVENSRLGVTLSFPLSAKQSLKLSASTGVLTRVGNDFDTASVVWLYRF</sequence>
<feature type="chain" id="PRO_5022712898" evidence="1">
    <location>
        <begin position="20"/>
        <end position="296"/>
    </location>
</feature>
<organism evidence="2 3">
    <name type="scientific">Parahaliea aestuarii</name>
    <dbReference type="NCBI Taxonomy" id="1852021"/>
    <lineage>
        <taxon>Bacteria</taxon>
        <taxon>Pseudomonadati</taxon>
        <taxon>Pseudomonadota</taxon>
        <taxon>Gammaproteobacteria</taxon>
        <taxon>Cellvibrionales</taxon>
        <taxon>Halieaceae</taxon>
        <taxon>Parahaliea</taxon>
    </lineage>
</organism>
<dbReference type="OrthoDB" id="191143at2"/>
<gene>
    <name evidence="2" type="ORF">FVW59_13285</name>
</gene>
<reference evidence="2 3" key="1">
    <citation type="submission" date="2019-08" db="EMBL/GenBank/DDBJ databases">
        <title>Parahaliea maris sp. nov., isolated from the surface seawater.</title>
        <authorList>
            <person name="Liu Y."/>
        </authorList>
    </citation>
    <scope>NUCLEOTIDE SEQUENCE [LARGE SCALE GENOMIC DNA]</scope>
    <source>
        <strain evidence="2 3">S2-26</strain>
    </source>
</reference>
<name>A0A5C8ZTP3_9GAMM</name>
<accession>A0A5C8ZTP3</accession>
<dbReference type="Pfam" id="PF13557">
    <property type="entry name" value="Phenol_MetA_deg"/>
    <property type="match status" value="1"/>
</dbReference>
<protein>
    <submittedName>
        <fullName evidence="2">Transporter</fullName>
    </submittedName>
</protein>
<dbReference type="EMBL" id="VRYZ01000005">
    <property type="protein sequence ID" value="TXS91169.1"/>
    <property type="molecule type" value="Genomic_DNA"/>
</dbReference>